<evidence type="ECO:0000313" key="2">
    <source>
        <dbReference type="Proteomes" id="UP000662618"/>
    </source>
</evidence>
<dbReference type="Proteomes" id="UP000662618">
    <property type="component" value="Unassembled WGS sequence"/>
</dbReference>
<organism evidence="1 2">
    <name type="scientific">Chryseobacterium aquaeductus</name>
    <dbReference type="NCBI Taxonomy" id="2675056"/>
    <lineage>
        <taxon>Bacteria</taxon>
        <taxon>Pseudomonadati</taxon>
        <taxon>Bacteroidota</taxon>
        <taxon>Flavobacteriia</taxon>
        <taxon>Flavobacteriales</taxon>
        <taxon>Weeksellaceae</taxon>
        <taxon>Chryseobacterium group</taxon>
        <taxon>Chryseobacterium</taxon>
    </lineage>
</organism>
<accession>A0A9N8ME03</accession>
<dbReference type="EMBL" id="CAJIMS010000001">
    <property type="protein sequence ID" value="CAD7799478.1"/>
    <property type="molecule type" value="Genomic_DNA"/>
</dbReference>
<evidence type="ECO:0000313" key="1">
    <source>
        <dbReference type="EMBL" id="CAD7799478.1"/>
    </source>
</evidence>
<protein>
    <submittedName>
        <fullName evidence="1">Uncharacterized protein</fullName>
    </submittedName>
</protein>
<dbReference type="AlphaFoldDB" id="A0A9N8ME03"/>
<name>A0A9N8ME03_9FLAO</name>
<keyword evidence="2" id="KW-1185">Reference proteome</keyword>
<reference evidence="1" key="1">
    <citation type="submission" date="2020-12" db="EMBL/GenBank/DDBJ databases">
        <authorList>
            <person name="Rodrigo-Torres L."/>
            <person name="Arahal R. D."/>
            <person name="Lucena T."/>
        </authorList>
    </citation>
    <scope>NUCLEOTIDE SEQUENCE</scope>
    <source>
        <strain evidence="1">CECT 9390</strain>
    </source>
</reference>
<sequence length="59" mass="6521">MNSMGLGFYFFKHNNLALRQVIMFKNFVSDGSTGETLVLAGYNGGLSSNAFSSEVFKEF</sequence>
<comment type="caution">
    <text evidence="1">The sequence shown here is derived from an EMBL/GenBank/DDBJ whole genome shotgun (WGS) entry which is preliminary data.</text>
</comment>
<gene>
    <name evidence="1" type="ORF">CHRY9390_00492</name>
</gene>
<proteinExistence type="predicted"/>